<dbReference type="GO" id="GO:0043682">
    <property type="term" value="F:P-type divalent copper transporter activity"/>
    <property type="evidence" value="ECO:0007669"/>
    <property type="project" value="TreeGrafter"/>
</dbReference>
<dbReference type="CDD" id="cd00371">
    <property type="entry name" value="HMA"/>
    <property type="match status" value="1"/>
</dbReference>
<evidence type="ECO:0000256" key="1">
    <source>
        <dbReference type="ARBA" id="ARBA00004127"/>
    </source>
</evidence>
<protein>
    <submittedName>
        <fullName evidence="12">Heavy metal translocating P-type ATPase</fullName>
    </submittedName>
</protein>
<dbReference type="InterPro" id="IPR059000">
    <property type="entry name" value="ATPase_P-type_domA"/>
</dbReference>
<dbReference type="PRINTS" id="PR00119">
    <property type="entry name" value="CATATPASE"/>
</dbReference>
<accession>A0A2S6EVF7</accession>
<dbReference type="GO" id="GO:0012505">
    <property type="term" value="C:endomembrane system"/>
    <property type="evidence" value="ECO:0007669"/>
    <property type="project" value="UniProtKB-SubCell"/>
</dbReference>
<dbReference type="SUPFAM" id="SSF81665">
    <property type="entry name" value="Calcium ATPase, transmembrane domain M"/>
    <property type="match status" value="1"/>
</dbReference>
<evidence type="ECO:0000256" key="8">
    <source>
        <dbReference type="ARBA" id="ARBA00022989"/>
    </source>
</evidence>
<dbReference type="GO" id="GO:0055070">
    <property type="term" value="P:copper ion homeostasis"/>
    <property type="evidence" value="ECO:0007669"/>
    <property type="project" value="TreeGrafter"/>
</dbReference>
<feature type="domain" description="P-type ATPase A" evidence="11">
    <location>
        <begin position="247"/>
        <end position="344"/>
    </location>
</feature>
<dbReference type="InterPro" id="IPR023214">
    <property type="entry name" value="HAD_sf"/>
</dbReference>
<dbReference type="InterPro" id="IPR036412">
    <property type="entry name" value="HAD-like_sf"/>
</dbReference>
<keyword evidence="9 10" id="KW-0472">Membrane</keyword>
<dbReference type="AlphaFoldDB" id="A0A2S6EVF7"/>
<evidence type="ECO:0000256" key="10">
    <source>
        <dbReference type="RuleBase" id="RU362081"/>
    </source>
</evidence>
<keyword evidence="3 10" id="KW-0812">Transmembrane</keyword>
<evidence type="ECO:0000256" key="4">
    <source>
        <dbReference type="ARBA" id="ARBA00022723"/>
    </source>
</evidence>
<dbReference type="InterPro" id="IPR027256">
    <property type="entry name" value="P-typ_ATPase_IB"/>
</dbReference>
<dbReference type="InterPro" id="IPR023298">
    <property type="entry name" value="ATPase_P-typ_TM_dom_sf"/>
</dbReference>
<dbReference type="EMBL" id="PQWY01000019">
    <property type="protein sequence ID" value="PPK29146.1"/>
    <property type="molecule type" value="Genomic_DNA"/>
</dbReference>
<feature type="transmembrane region" description="Helical" evidence="10">
    <location>
        <begin position="363"/>
        <end position="384"/>
    </location>
</feature>
<dbReference type="SUPFAM" id="SSF55008">
    <property type="entry name" value="HMA, heavy metal-associated domain"/>
    <property type="match status" value="1"/>
</dbReference>
<keyword evidence="6 10" id="KW-0067">ATP-binding</keyword>
<dbReference type="Pfam" id="PF00122">
    <property type="entry name" value="E1-E2_ATPase"/>
    <property type="match status" value="1"/>
</dbReference>
<feature type="transmembrane region" description="Helical" evidence="10">
    <location>
        <begin position="390"/>
        <end position="415"/>
    </location>
</feature>
<dbReference type="GO" id="GO:0005507">
    <property type="term" value="F:copper ion binding"/>
    <property type="evidence" value="ECO:0007669"/>
    <property type="project" value="TreeGrafter"/>
</dbReference>
<dbReference type="Gene3D" id="3.30.70.100">
    <property type="match status" value="1"/>
</dbReference>
<dbReference type="GO" id="GO:0005524">
    <property type="term" value="F:ATP binding"/>
    <property type="evidence" value="ECO:0007669"/>
    <property type="project" value="UniProtKB-UniRule"/>
</dbReference>
<proteinExistence type="inferred from homology"/>
<feature type="transmembrane region" description="Helical" evidence="10">
    <location>
        <begin position="740"/>
        <end position="759"/>
    </location>
</feature>
<dbReference type="OrthoDB" id="2490855at2"/>
<dbReference type="PANTHER" id="PTHR43520:SF8">
    <property type="entry name" value="P-TYPE CU(+) TRANSPORTER"/>
    <property type="match status" value="1"/>
</dbReference>
<dbReference type="Proteomes" id="UP000239239">
    <property type="component" value="Unassembled WGS sequence"/>
</dbReference>
<evidence type="ECO:0000256" key="5">
    <source>
        <dbReference type="ARBA" id="ARBA00022741"/>
    </source>
</evidence>
<dbReference type="GO" id="GO:0016887">
    <property type="term" value="F:ATP hydrolysis activity"/>
    <property type="evidence" value="ECO:0007669"/>
    <property type="project" value="InterPro"/>
</dbReference>
<dbReference type="InterPro" id="IPR023299">
    <property type="entry name" value="ATPase_P-typ_cyto_dom_N"/>
</dbReference>
<feature type="transmembrane region" description="Helical" evidence="10">
    <location>
        <begin position="189"/>
        <end position="210"/>
    </location>
</feature>
<keyword evidence="10" id="KW-1003">Cell membrane</keyword>
<dbReference type="SUPFAM" id="SSF81653">
    <property type="entry name" value="Calcium ATPase, transduction domain A"/>
    <property type="match status" value="1"/>
</dbReference>
<dbReference type="InterPro" id="IPR001757">
    <property type="entry name" value="P_typ_ATPase"/>
</dbReference>
<comment type="subcellular location">
    <subcellularLocation>
        <location evidence="10">Cell membrane</location>
    </subcellularLocation>
    <subcellularLocation>
        <location evidence="1">Endomembrane system</location>
        <topology evidence="1">Multi-pass membrane protein</topology>
    </subcellularLocation>
</comment>
<evidence type="ECO:0000256" key="6">
    <source>
        <dbReference type="ARBA" id="ARBA00022840"/>
    </source>
</evidence>
<feature type="transmembrane region" description="Helical" evidence="10">
    <location>
        <begin position="124"/>
        <end position="143"/>
    </location>
</feature>
<evidence type="ECO:0000256" key="7">
    <source>
        <dbReference type="ARBA" id="ARBA00022967"/>
    </source>
</evidence>
<dbReference type="SUPFAM" id="SSF56784">
    <property type="entry name" value="HAD-like"/>
    <property type="match status" value="1"/>
</dbReference>
<feature type="transmembrane region" description="Helical" evidence="10">
    <location>
        <begin position="713"/>
        <end position="734"/>
    </location>
</feature>
<dbReference type="InterPro" id="IPR006121">
    <property type="entry name" value="HMA_dom"/>
</dbReference>
<comment type="caution">
    <text evidence="12">The sequence shown here is derived from an EMBL/GenBank/DDBJ whole genome shotgun (WGS) entry which is preliminary data.</text>
</comment>
<evidence type="ECO:0000259" key="11">
    <source>
        <dbReference type="Pfam" id="PF00122"/>
    </source>
</evidence>
<dbReference type="InterPro" id="IPR036163">
    <property type="entry name" value="HMA_dom_sf"/>
</dbReference>
<dbReference type="PANTHER" id="PTHR43520">
    <property type="entry name" value="ATP7, ISOFORM B"/>
    <property type="match status" value="1"/>
</dbReference>
<dbReference type="NCBIfam" id="TIGR01525">
    <property type="entry name" value="ATPase-IB_hvy"/>
    <property type="match status" value="1"/>
</dbReference>
<dbReference type="NCBIfam" id="TIGR01494">
    <property type="entry name" value="ATPase_P-type"/>
    <property type="match status" value="1"/>
</dbReference>
<evidence type="ECO:0000256" key="3">
    <source>
        <dbReference type="ARBA" id="ARBA00022692"/>
    </source>
</evidence>
<dbReference type="Gene3D" id="2.70.150.10">
    <property type="entry name" value="Calcium-transporting ATPase, cytoplasmic transduction domain A"/>
    <property type="match status" value="1"/>
</dbReference>
<evidence type="ECO:0000256" key="2">
    <source>
        <dbReference type="ARBA" id="ARBA00006024"/>
    </source>
</evidence>
<dbReference type="Gene3D" id="3.40.1110.10">
    <property type="entry name" value="Calcium-transporting ATPase, cytoplasmic domain N"/>
    <property type="match status" value="1"/>
</dbReference>
<dbReference type="Pfam" id="PF00702">
    <property type="entry name" value="Hydrolase"/>
    <property type="match status" value="1"/>
</dbReference>
<keyword evidence="5 10" id="KW-0547">Nucleotide-binding</keyword>
<evidence type="ECO:0000313" key="13">
    <source>
        <dbReference type="Proteomes" id="UP000239239"/>
    </source>
</evidence>
<keyword evidence="8 10" id="KW-1133">Transmembrane helix</keyword>
<dbReference type="RefSeq" id="WP_027229034.1">
    <property type="nucleotide sequence ID" value="NZ_CP017601.1"/>
</dbReference>
<dbReference type="InterPro" id="IPR008250">
    <property type="entry name" value="ATPase_P-typ_transduc_dom_A_sf"/>
</dbReference>
<dbReference type="Gene3D" id="3.40.50.1000">
    <property type="entry name" value="HAD superfamily/HAD-like"/>
    <property type="match status" value="1"/>
</dbReference>
<sequence>MSKPYFFYVSGMNCTSCSNAIESFLRNSNLIKVNTFHADMSTPDPKKIVISLSEEKENEHESNWNTIKKLIDETGFTCENYEFPPVKEQNSATPLEKTQSTPQQEASKLSGILNSAKKIITSHWLLGGLGCITGVSLMILTMALGGLPLAVMIPLAGFSILLTIALGAQSYYEAWKKFIQSRTLTMDTLFSISTISVLAVSVTSFFVPWLPMMFEAGLLIYGFRHIGIAIEDTIKEKISSAKFQDRAPQKVRLYRQPDFKSARIEEVQPNDIIQVKPGELIPLDSVCEQDTLIYPTIITGAIIPRQFRSGDKVLAGMRLANDAKPLTLRVLKTVKDSYLARLDESIAQSVLEKAPIEVKTGQLLTYFIPAIIAISILSGIIVGLISTPALAIQCAISVLVSACPCTLGLIIPLAVKTGIHKGAEHGVQFKNSRVLQLAEQIDAVIFDLNGTLTTGVPVVKEYAVLNNTDLSSEQFLSICNALEEQSKHPFGKAIQSFTQGINKQKFNIANLDHSNHSGISAEINGTQYTIGSKTLMQEIGISTSSIESQMNLVAGDSLVFLAKNKQLLGYLVITDPLRKDAKQTVEALIKMGKEVHLCTGADEKTAYRYAQALGIKKVHANCVATTINTEDKSKPIYIKSLQNQGLKVAMVGDAANDANAIAASDFGIAVLSQDSDEITQQHASAIIQSGTLLPIANAFAISKQTVNNIKQNLLISLGYNLTAVLIAGGLLVAAGFVLNPAVGVALMVTQACFVLLNVYRFKEQPLQHLQDTPQKKAEPATSSYEAMKKHTLNYHTDPTVNHKLSIQAEKQPVHKNKSPSFWNDYFPELFEEEKDTSTEHLMNNSLG</sequence>
<gene>
    <name evidence="12" type="ORF">C3928_14315</name>
</gene>
<dbReference type="GO" id="GO:0005886">
    <property type="term" value="C:plasma membrane"/>
    <property type="evidence" value="ECO:0007669"/>
    <property type="project" value="UniProtKB-SubCell"/>
</dbReference>
<reference evidence="12 13" key="1">
    <citation type="submission" date="2018-02" db="EMBL/GenBank/DDBJ databases">
        <title>Draft genome sequences of four Legionella pneumophila clinical strains isolated in Ontario.</title>
        <authorList>
            <person name="Fortuna A."/>
            <person name="Ramnarine R."/>
            <person name="Li A."/>
            <person name="Frantz C."/>
            <person name="Mallo G."/>
        </authorList>
    </citation>
    <scope>NUCLEOTIDE SEQUENCE [LARGE SCALE GENOMIC DNA]</scope>
    <source>
        <strain evidence="12 13">LG61</strain>
    </source>
</reference>
<comment type="similarity">
    <text evidence="2 10">Belongs to the cation transport ATPase (P-type) (TC 3.A.3) family. Type IB subfamily.</text>
</comment>
<name>A0A2S6EVF7_LEGPN</name>
<keyword evidence="7" id="KW-1278">Translocase</keyword>
<evidence type="ECO:0000256" key="9">
    <source>
        <dbReference type="ARBA" id="ARBA00023136"/>
    </source>
</evidence>
<dbReference type="PRINTS" id="PR00943">
    <property type="entry name" value="CUATPASE"/>
</dbReference>
<organism evidence="12 13">
    <name type="scientific">Legionella pneumophila</name>
    <dbReference type="NCBI Taxonomy" id="446"/>
    <lineage>
        <taxon>Bacteria</taxon>
        <taxon>Pseudomonadati</taxon>
        <taxon>Pseudomonadota</taxon>
        <taxon>Gammaproteobacteria</taxon>
        <taxon>Legionellales</taxon>
        <taxon>Legionellaceae</taxon>
        <taxon>Legionella</taxon>
    </lineage>
</organism>
<feature type="transmembrane region" description="Helical" evidence="10">
    <location>
        <begin position="149"/>
        <end position="168"/>
    </location>
</feature>
<keyword evidence="4 10" id="KW-0479">Metal-binding</keyword>
<evidence type="ECO:0000313" key="12">
    <source>
        <dbReference type="EMBL" id="PPK29146.1"/>
    </source>
</evidence>